<evidence type="ECO:0000256" key="3">
    <source>
        <dbReference type="ARBA" id="ARBA00022692"/>
    </source>
</evidence>
<dbReference type="OrthoDB" id="2148490at2759"/>
<keyword evidence="7" id="KW-0496">Mitochondrion</keyword>
<evidence type="ECO:0000256" key="7">
    <source>
        <dbReference type="ARBA" id="ARBA00023128"/>
    </source>
</evidence>
<comment type="subcellular location">
    <subcellularLocation>
        <location evidence="9">Membrane</location>
        <topology evidence="9">Multi-pass membrane protein</topology>
    </subcellularLocation>
    <subcellularLocation>
        <location evidence="1">Mitochondrion inner membrane</location>
        <topology evidence="1">Multi-pass membrane protein</topology>
    </subcellularLocation>
</comment>
<comment type="caution">
    <text evidence="12">The sequence shown here is derived from an EMBL/GenBank/DDBJ whole genome shotgun (WGS) entry which is preliminary data.</text>
</comment>
<comment type="similarity">
    <text evidence="2 9">Belongs to the OXA1/ALB3/YidC family.</text>
</comment>
<organism evidence="12 13">
    <name type="scientific">Hymenoscyphus albidus</name>
    <dbReference type="NCBI Taxonomy" id="595503"/>
    <lineage>
        <taxon>Eukaryota</taxon>
        <taxon>Fungi</taxon>
        <taxon>Dikarya</taxon>
        <taxon>Ascomycota</taxon>
        <taxon>Pezizomycotina</taxon>
        <taxon>Leotiomycetes</taxon>
        <taxon>Helotiales</taxon>
        <taxon>Helotiaceae</taxon>
        <taxon>Hymenoscyphus</taxon>
    </lineage>
</organism>
<keyword evidence="3 9" id="KW-0812">Transmembrane</keyword>
<name>A0A9N9Q6U2_9HELO</name>
<sequence>MLSSKGLRWSCQQGGKGNGRRRIENLASTTRPFSSTTLRNAPIPIPTPIGASPLLSQARFTICRQPTRTQLSMESLLIRNGATMRFASTTPLPAVSSTPIPPESAAAAATTPLSTPASELFTSIEETLSNNPLHPDQIGYFASLGIEYAGWRPTGAMLCVFEHLHVYTGLPWWAVIALTAAAIRAAFFSPAIGAADNSARLQNIKPIIEPLMEETKAALKIKDIDATLKYQRKVDQVKKEAGFKQSKMFLPMLQIFPTSGSFFALRAVSDGRVPALETEGLLWFQNLTLADPYFVLPLATSFLLYSNLKKGGELGSSAALSPPIQKAMLYGFPAMSLAFTSWLPAAVQLSFCVSGLGGYLQSYLITIPQFRRWWGMVPIQTKAPLVVDQSGAPMENTSPIAKFRQHGANIREAATGVKAKFTALTSESGDEKARRIAAAYEARRQKQIEEERRLAEAEEQRRRRRKRKASKTL</sequence>
<evidence type="ECO:0000256" key="2">
    <source>
        <dbReference type="ARBA" id="ARBA00009877"/>
    </source>
</evidence>
<dbReference type="CDD" id="cd20069">
    <property type="entry name" value="5TM_Oxa1-like"/>
    <property type="match status" value="1"/>
</dbReference>
<evidence type="ECO:0000256" key="8">
    <source>
        <dbReference type="ARBA" id="ARBA00023136"/>
    </source>
</evidence>
<dbReference type="GO" id="GO:0032977">
    <property type="term" value="F:membrane insertase activity"/>
    <property type="evidence" value="ECO:0007669"/>
    <property type="project" value="InterPro"/>
</dbReference>
<dbReference type="Pfam" id="PF02096">
    <property type="entry name" value="60KD_IMP"/>
    <property type="match status" value="1"/>
</dbReference>
<dbReference type="Proteomes" id="UP000701801">
    <property type="component" value="Unassembled WGS sequence"/>
</dbReference>
<gene>
    <name evidence="12" type="ORF">HYALB_00012030</name>
</gene>
<keyword evidence="5" id="KW-0809">Transit peptide</keyword>
<dbReference type="InterPro" id="IPR001708">
    <property type="entry name" value="YidC/ALB3/OXA1/COX18"/>
</dbReference>
<feature type="region of interest" description="Disordered" evidence="10">
    <location>
        <begin position="1"/>
        <end position="21"/>
    </location>
</feature>
<dbReference type="PANTHER" id="PTHR12428:SF66">
    <property type="entry name" value="MITOCHONDRIAL INNER MEMBRANE PROTEIN OXA1L"/>
    <property type="match status" value="1"/>
</dbReference>
<evidence type="ECO:0000256" key="6">
    <source>
        <dbReference type="ARBA" id="ARBA00022989"/>
    </source>
</evidence>
<evidence type="ECO:0000256" key="1">
    <source>
        <dbReference type="ARBA" id="ARBA00004448"/>
    </source>
</evidence>
<evidence type="ECO:0000256" key="9">
    <source>
        <dbReference type="RuleBase" id="RU003945"/>
    </source>
</evidence>
<dbReference type="EMBL" id="CAJVRM010000191">
    <property type="protein sequence ID" value="CAG8976787.1"/>
    <property type="molecule type" value="Genomic_DNA"/>
</dbReference>
<protein>
    <recommendedName>
        <fullName evidence="11">Membrane insertase YidC/Oxa/ALB C-terminal domain-containing protein</fullName>
    </recommendedName>
</protein>
<proteinExistence type="inferred from homology"/>
<keyword evidence="8" id="KW-0472">Membrane</keyword>
<feature type="domain" description="Membrane insertase YidC/Oxa/ALB C-terminal" evidence="11">
    <location>
        <begin position="173"/>
        <end position="365"/>
    </location>
</feature>
<dbReference type="PANTHER" id="PTHR12428">
    <property type="entry name" value="OXA1"/>
    <property type="match status" value="1"/>
</dbReference>
<dbReference type="AlphaFoldDB" id="A0A9N9Q6U2"/>
<dbReference type="InterPro" id="IPR028055">
    <property type="entry name" value="YidC/Oxa/ALB_C"/>
</dbReference>
<dbReference type="GO" id="GO:0005743">
    <property type="term" value="C:mitochondrial inner membrane"/>
    <property type="evidence" value="ECO:0007669"/>
    <property type="project" value="UniProtKB-SubCell"/>
</dbReference>
<evidence type="ECO:0000259" key="11">
    <source>
        <dbReference type="Pfam" id="PF02096"/>
    </source>
</evidence>
<feature type="compositionally biased region" description="Basic residues" evidence="10">
    <location>
        <begin position="462"/>
        <end position="473"/>
    </location>
</feature>
<keyword evidence="6" id="KW-1133">Transmembrane helix</keyword>
<accession>A0A9N9Q6U2</accession>
<reference evidence="12" key="1">
    <citation type="submission" date="2021-07" db="EMBL/GenBank/DDBJ databases">
        <authorList>
            <person name="Durling M."/>
        </authorList>
    </citation>
    <scope>NUCLEOTIDE SEQUENCE</scope>
</reference>
<evidence type="ECO:0000256" key="4">
    <source>
        <dbReference type="ARBA" id="ARBA00022792"/>
    </source>
</evidence>
<keyword evidence="4" id="KW-0999">Mitochondrion inner membrane</keyword>
<feature type="compositionally biased region" description="Basic and acidic residues" evidence="10">
    <location>
        <begin position="448"/>
        <end position="461"/>
    </location>
</feature>
<dbReference type="GO" id="GO:0032979">
    <property type="term" value="P:protein insertion into mitochondrial inner membrane from matrix"/>
    <property type="evidence" value="ECO:0007669"/>
    <property type="project" value="TreeGrafter"/>
</dbReference>
<feature type="region of interest" description="Disordered" evidence="10">
    <location>
        <begin position="448"/>
        <end position="473"/>
    </location>
</feature>
<keyword evidence="13" id="KW-1185">Reference proteome</keyword>
<evidence type="ECO:0000256" key="10">
    <source>
        <dbReference type="SAM" id="MobiDB-lite"/>
    </source>
</evidence>
<evidence type="ECO:0000313" key="13">
    <source>
        <dbReference type="Proteomes" id="UP000701801"/>
    </source>
</evidence>
<evidence type="ECO:0000313" key="12">
    <source>
        <dbReference type="EMBL" id="CAG8976787.1"/>
    </source>
</evidence>
<evidence type="ECO:0000256" key="5">
    <source>
        <dbReference type="ARBA" id="ARBA00022946"/>
    </source>
</evidence>